<evidence type="ECO:0000256" key="5">
    <source>
        <dbReference type="ARBA" id="ARBA00022679"/>
    </source>
</evidence>
<keyword evidence="9 12" id="KW-0961">Cell wall biogenesis/degradation</keyword>
<feature type="domain" description="Enolpyruvate transferase" evidence="13">
    <location>
        <begin position="7"/>
        <end position="405"/>
    </location>
</feature>
<keyword evidence="12" id="KW-0670">Pyruvate</keyword>
<keyword evidence="8 12" id="KW-0131">Cell cycle</keyword>
<dbReference type="CDD" id="cd01555">
    <property type="entry name" value="UdpNAET"/>
    <property type="match status" value="1"/>
</dbReference>
<dbReference type="GO" id="GO:0008360">
    <property type="term" value="P:regulation of cell shape"/>
    <property type="evidence" value="ECO:0007669"/>
    <property type="project" value="UniProtKB-KW"/>
</dbReference>
<evidence type="ECO:0000256" key="3">
    <source>
        <dbReference type="ARBA" id="ARBA00022490"/>
    </source>
</evidence>
<dbReference type="UniPathway" id="UPA00219"/>
<sequence>MDKLIVDGGYKLHGEVDINGAKNASVALIPASILCSKGICTLENVPDIEDIRSSIKILNSIGCKTHHNGSNVTIDSTEINKLYGCCEEVRKMRASYYLLGALLGRFKEARVDLPGGCPIGKRPIDLHIKGFEALGAEVTIDENTIHVKADRLIGTNIFFDFASVGATINVMMAAVLAEGTTVIENAAKEPYIVDLANYLNGMGANIKGAGTDVIRIKGVEELTGCTYSVVPDLMEASTYMIAASATGGDVVIKNVIPKHLEAVTAKLKEMGVNILEGDDFIRVVSKGEFKAASIKTLPYPGFPTDVQQPMCVMMTVAKGNSVIQETMYESRFKYTEELKKMGAKIDVEDRVAKISGVPELNGTLVEATDLRAGAALVVAALIAKGTTEIVGVEHIDRGYPHIEEKFKMLGAHIKRISE</sequence>
<evidence type="ECO:0000256" key="7">
    <source>
        <dbReference type="ARBA" id="ARBA00022984"/>
    </source>
</evidence>
<keyword evidence="4 12" id="KW-0132">Cell division</keyword>
<dbReference type="GO" id="GO:0008760">
    <property type="term" value="F:UDP-N-acetylglucosamine 1-carboxyvinyltransferase activity"/>
    <property type="evidence" value="ECO:0007669"/>
    <property type="project" value="UniProtKB-UniRule"/>
</dbReference>
<feature type="binding site" evidence="12">
    <location>
        <begin position="122"/>
        <end position="126"/>
    </location>
    <ligand>
        <name>UDP-N-acetyl-alpha-D-glucosamine</name>
        <dbReference type="ChEBI" id="CHEBI:57705"/>
    </ligand>
</feature>
<dbReference type="RefSeq" id="WP_072903179.1">
    <property type="nucleotide sequence ID" value="NZ_FRAD01000008.1"/>
</dbReference>
<evidence type="ECO:0000313" key="14">
    <source>
        <dbReference type="EMBL" id="SHJ86722.1"/>
    </source>
</evidence>
<organism evidence="14 15">
    <name type="scientific">Hathewaya proteolytica DSM 3090</name>
    <dbReference type="NCBI Taxonomy" id="1121331"/>
    <lineage>
        <taxon>Bacteria</taxon>
        <taxon>Bacillati</taxon>
        <taxon>Bacillota</taxon>
        <taxon>Clostridia</taxon>
        <taxon>Eubacteriales</taxon>
        <taxon>Clostridiaceae</taxon>
        <taxon>Hathewaya</taxon>
    </lineage>
</organism>
<feature type="binding site" evidence="12">
    <location>
        <position position="327"/>
    </location>
    <ligand>
        <name>UDP-N-acetyl-alpha-D-glucosamine</name>
        <dbReference type="ChEBI" id="CHEBI:57705"/>
    </ligand>
</feature>
<evidence type="ECO:0000313" key="15">
    <source>
        <dbReference type="Proteomes" id="UP000183952"/>
    </source>
</evidence>
<evidence type="ECO:0000256" key="9">
    <source>
        <dbReference type="ARBA" id="ARBA00023316"/>
    </source>
</evidence>
<dbReference type="GO" id="GO:0009252">
    <property type="term" value="P:peptidoglycan biosynthetic process"/>
    <property type="evidence" value="ECO:0007669"/>
    <property type="project" value="UniProtKB-UniRule"/>
</dbReference>
<dbReference type="EC" id="2.5.1.7" evidence="12"/>
<keyword evidence="7 12" id="KW-0573">Peptidoglycan synthesis</keyword>
<protein>
    <recommendedName>
        <fullName evidence="12">UDP-N-acetylglucosamine 1-carboxyvinyltransferase</fullName>
        <ecNumber evidence="12">2.5.1.7</ecNumber>
    </recommendedName>
    <alternativeName>
        <fullName evidence="12">Enoylpyruvate transferase</fullName>
    </alternativeName>
    <alternativeName>
        <fullName evidence="12">UDP-N-acetylglucosamine enolpyruvyl transferase</fullName>
        <shortName evidence="12">EPT</shortName>
    </alternativeName>
</protein>
<comment type="subcellular location">
    <subcellularLocation>
        <location evidence="1 12">Cytoplasm</location>
    </subcellularLocation>
</comment>
<comment type="catalytic activity">
    <reaction evidence="11 12">
        <text>phosphoenolpyruvate + UDP-N-acetyl-alpha-D-glucosamine = UDP-N-acetyl-3-O-(1-carboxyvinyl)-alpha-D-glucosamine + phosphate</text>
        <dbReference type="Rhea" id="RHEA:18681"/>
        <dbReference type="ChEBI" id="CHEBI:43474"/>
        <dbReference type="ChEBI" id="CHEBI:57705"/>
        <dbReference type="ChEBI" id="CHEBI:58702"/>
        <dbReference type="ChEBI" id="CHEBI:68483"/>
        <dbReference type="EC" id="2.5.1.7"/>
    </reaction>
</comment>
<feature type="active site" description="Proton donor" evidence="12">
    <location>
        <position position="117"/>
    </location>
</feature>
<evidence type="ECO:0000259" key="13">
    <source>
        <dbReference type="Pfam" id="PF00275"/>
    </source>
</evidence>
<dbReference type="SUPFAM" id="SSF55205">
    <property type="entry name" value="EPT/RTPC-like"/>
    <property type="match status" value="1"/>
</dbReference>
<dbReference type="NCBIfam" id="TIGR01072">
    <property type="entry name" value="murA"/>
    <property type="match status" value="1"/>
</dbReference>
<dbReference type="InterPro" id="IPR050068">
    <property type="entry name" value="MurA_subfamily"/>
</dbReference>
<dbReference type="PANTHER" id="PTHR43783">
    <property type="entry name" value="UDP-N-ACETYLGLUCOSAMINE 1-CARBOXYVINYLTRANSFERASE"/>
    <property type="match status" value="1"/>
</dbReference>
<dbReference type="InterPro" id="IPR005750">
    <property type="entry name" value="UDP_GlcNAc_COvinyl_MurA"/>
</dbReference>
<dbReference type="PANTHER" id="PTHR43783:SF2">
    <property type="entry name" value="UDP-N-ACETYLGLUCOSAMINE 1-CARBOXYVINYLTRANSFERASE 2"/>
    <property type="match status" value="1"/>
</dbReference>
<keyword evidence="3 12" id="KW-0963">Cytoplasm</keyword>
<comment type="caution">
    <text evidence="12">Lacks conserved residue(s) required for the propagation of feature annotation.</text>
</comment>
<evidence type="ECO:0000256" key="12">
    <source>
        <dbReference type="HAMAP-Rule" id="MF_00111"/>
    </source>
</evidence>
<evidence type="ECO:0000256" key="10">
    <source>
        <dbReference type="ARBA" id="ARBA00038367"/>
    </source>
</evidence>
<evidence type="ECO:0000256" key="11">
    <source>
        <dbReference type="ARBA" id="ARBA00047527"/>
    </source>
</evidence>
<dbReference type="InterPro" id="IPR001986">
    <property type="entry name" value="Enolpyruvate_Tfrase_dom"/>
</dbReference>
<reference evidence="14 15" key="1">
    <citation type="submission" date="2016-11" db="EMBL/GenBank/DDBJ databases">
        <authorList>
            <person name="Jaros S."/>
            <person name="Januszkiewicz K."/>
            <person name="Wedrychowicz H."/>
        </authorList>
    </citation>
    <scope>NUCLEOTIDE SEQUENCE [LARGE SCALE GENOMIC DNA]</scope>
    <source>
        <strain evidence="14 15">DSM 3090</strain>
    </source>
</reference>
<dbReference type="Gene3D" id="3.65.10.10">
    <property type="entry name" value="Enolpyruvate transferase domain"/>
    <property type="match status" value="2"/>
</dbReference>
<evidence type="ECO:0000256" key="8">
    <source>
        <dbReference type="ARBA" id="ARBA00023306"/>
    </source>
</evidence>
<dbReference type="GO" id="GO:0071555">
    <property type="term" value="P:cell wall organization"/>
    <property type="evidence" value="ECO:0007669"/>
    <property type="project" value="UniProtKB-KW"/>
</dbReference>
<dbReference type="NCBIfam" id="NF006873">
    <property type="entry name" value="PRK09369.1"/>
    <property type="match status" value="1"/>
</dbReference>
<dbReference type="Proteomes" id="UP000183952">
    <property type="component" value="Unassembled WGS sequence"/>
</dbReference>
<dbReference type="EMBL" id="FRAD01000008">
    <property type="protein sequence ID" value="SHJ86722.1"/>
    <property type="molecule type" value="Genomic_DNA"/>
</dbReference>
<dbReference type="HAMAP" id="MF_00111">
    <property type="entry name" value="MurA"/>
    <property type="match status" value="1"/>
</dbReference>
<name>A0A1M6MTI3_9CLOT</name>
<evidence type="ECO:0000256" key="1">
    <source>
        <dbReference type="ARBA" id="ARBA00004496"/>
    </source>
</evidence>
<accession>A0A1M6MTI3</accession>
<dbReference type="FunFam" id="3.65.10.10:FF:000001">
    <property type="entry name" value="UDP-N-acetylglucosamine 1-carboxyvinyltransferase"/>
    <property type="match status" value="1"/>
</dbReference>
<dbReference type="Pfam" id="PF00275">
    <property type="entry name" value="EPSP_synthase"/>
    <property type="match status" value="1"/>
</dbReference>
<gene>
    <name evidence="12" type="primary">murA</name>
    <name evidence="14" type="ORF">SAMN02745248_01161</name>
</gene>
<evidence type="ECO:0000256" key="2">
    <source>
        <dbReference type="ARBA" id="ARBA00004752"/>
    </source>
</evidence>
<feature type="binding site" evidence="12">
    <location>
        <position position="93"/>
    </location>
    <ligand>
        <name>UDP-N-acetyl-alpha-D-glucosamine</name>
        <dbReference type="ChEBI" id="CHEBI:57705"/>
    </ligand>
</feature>
<dbReference type="GO" id="GO:0051301">
    <property type="term" value="P:cell division"/>
    <property type="evidence" value="ECO:0007669"/>
    <property type="project" value="UniProtKB-KW"/>
</dbReference>
<evidence type="ECO:0000256" key="6">
    <source>
        <dbReference type="ARBA" id="ARBA00022960"/>
    </source>
</evidence>
<dbReference type="InterPro" id="IPR036968">
    <property type="entry name" value="Enolpyruvate_Tfrase_sf"/>
</dbReference>
<feature type="modified residue" description="2-(S-cysteinyl)pyruvic acid O-phosphothioketal" evidence="12">
    <location>
        <position position="117"/>
    </location>
</feature>
<comment type="pathway">
    <text evidence="2 12">Cell wall biogenesis; peptidoglycan biosynthesis.</text>
</comment>
<dbReference type="GO" id="GO:0019277">
    <property type="term" value="P:UDP-N-acetylgalactosamine biosynthetic process"/>
    <property type="evidence" value="ECO:0007669"/>
    <property type="project" value="InterPro"/>
</dbReference>
<dbReference type="InterPro" id="IPR013792">
    <property type="entry name" value="RNA3'P_cycl/enolpyr_Trfase_a/b"/>
</dbReference>
<comment type="similarity">
    <text evidence="10 12">Belongs to the EPSP synthase family. MurA subfamily.</text>
</comment>
<keyword evidence="15" id="KW-1185">Reference proteome</keyword>
<proteinExistence type="inferred from homology"/>
<dbReference type="STRING" id="1121331.SAMN02745248_01161"/>
<keyword evidence="5 12" id="KW-0808">Transferase</keyword>
<dbReference type="OrthoDB" id="9803760at2"/>
<keyword evidence="6 12" id="KW-0133">Cell shape</keyword>
<comment type="function">
    <text evidence="12">Cell wall formation. Adds enolpyruvyl to UDP-N-acetylglucosamine.</text>
</comment>
<feature type="binding site" evidence="12">
    <location>
        <position position="305"/>
    </location>
    <ligand>
        <name>UDP-N-acetyl-alpha-D-glucosamine</name>
        <dbReference type="ChEBI" id="CHEBI:57705"/>
    </ligand>
</feature>
<feature type="binding site" evidence="12">
    <location>
        <begin position="22"/>
        <end position="23"/>
    </location>
    <ligand>
        <name>phosphoenolpyruvate</name>
        <dbReference type="ChEBI" id="CHEBI:58702"/>
    </ligand>
</feature>
<dbReference type="NCBIfam" id="NF009470">
    <property type="entry name" value="PRK12830.1"/>
    <property type="match status" value="1"/>
</dbReference>
<dbReference type="GO" id="GO:0005737">
    <property type="term" value="C:cytoplasm"/>
    <property type="evidence" value="ECO:0007669"/>
    <property type="project" value="UniProtKB-SubCell"/>
</dbReference>
<evidence type="ECO:0000256" key="4">
    <source>
        <dbReference type="ARBA" id="ARBA00022618"/>
    </source>
</evidence>
<dbReference type="AlphaFoldDB" id="A0A1M6MTI3"/>